<dbReference type="EMBL" id="REGN01003099">
    <property type="protein sequence ID" value="RNA24539.1"/>
    <property type="molecule type" value="Genomic_DNA"/>
</dbReference>
<accession>A0A3M7RM45</accession>
<evidence type="ECO:0000313" key="2">
    <source>
        <dbReference type="EMBL" id="RNA24539.1"/>
    </source>
</evidence>
<reference evidence="2 3" key="1">
    <citation type="journal article" date="2018" name="Sci. Rep.">
        <title>Genomic signatures of local adaptation to the degree of environmental predictability in rotifers.</title>
        <authorList>
            <person name="Franch-Gras L."/>
            <person name="Hahn C."/>
            <person name="Garcia-Roger E.M."/>
            <person name="Carmona M.J."/>
            <person name="Serra M."/>
            <person name="Gomez A."/>
        </authorList>
    </citation>
    <scope>NUCLEOTIDE SEQUENCE [LARGE SCALE GENOMIC DNA]</scope>
    <source>
        <strain evidence="2">HYR1</strain>
    </source>
</reference>
<sequence>MDLNFFLDGLYLFFLVLCFLIICQLPRRKSFQALEDSDPSKMFPQNENFCLKLYLIESAEHLMLAFEDSLKESLTEILTMRLIIKKIKV</sequence>
<dbReference type="Proteomes" id="UP000276133">
    <property type="component" value="Unassembled WGS sequence"/>
</dbReference>
<keyword evidence="1" id="KW-0812">Transmembrane</keyword>
<feature type="transmembrane region" description="Helical" evidence="1">
    <location>
        <begin position="6"/>
        <end position="25"/>
    </location>
</feature>
<protein>
    <submittedName>
        <fullName evidence="2">Uncharacterized protein</fullName>
    </submittedName>
</protein>
<proteinExistence type="predicted"/>
<evidence type="ECO:0000256" key="1">
    <source>
        <dbReference type="SAM" id="Phobius"/>
    </source>
</evidence>
<dbReference type="AlphaFoldDB" id="A0A3M7RM45"/>
<keyword evidence="1" id="KW-0472">Membrane</keyword>
<evidence type="ECO:0000313" key="3">
    <source>
        <dbReference type="Proteomes" id="UP000276133"/>
    </source>
</evidence>
<name>A0A3M7RM45_BRAPC</name>
<gene>
    <name evidence="2" type="ORF">BpHYR1_009407</name>
</gene>
<organism evidence="2 3">
    <name type="scientific">Brachionus plicatilis</name>
    <name type="common">Marine rotifer</name>
    <name type="synonym">Brachionus muelleri</name>
    <dbReference type="NCBI Taxonomy" id="10195"/>
    <lineage>
        <taxon>Eukaryota</taxon>
        <taxon>Metazoa</taxon>
        <taxon>Spiralia</taxon>
        <taxon>Gnathifera</taxon>
        <taxon>Rotifera</taxon>
        <taxon>Eurotatoria</taxon>
        <taxon>Monogononta</taxon>
        <taxon>Pseudotrocha</taxon>
        <taxon>Ploima</taxon>
        <taxon>Brachionidae</taxon>
        <taxon>Brachionus</taxon>
    </lineage>
</organism>
<keyword evidence="3" id="KW-1185">Reference proteome</keyword>
<comment type="caution">
    <text evidence="2">The sequence shown here is derived from an EMBL/GenBank/DDBJ whole genome shotgun (WGS) entry which is preliminary data.</text>
</comment>
<keyword evidence="1" id="KW-1133">Transmembrane helix</keyword>